<dbReference type="Proteomes" id="UP000030428">
    <property type="component" value="Unassembled WGS sequence"/>
</dbReference>
<dbReference type="AlphaFoldDB" id="A0A4E0QZJ0"/>
<reference evidence="1 2" key="1">
    <citation type="journal article" date="2016" name="Front. Microbiol.">
        <title>Single-Cell (Meta-)Genomics of a Dimorphic Candidatus Thiomargarita nelsonii Reveals Genomic Plasticity.</title>
        <authorList>
            <person name="Flood B.E."/>
            <person name="Fliss P."/>
            <person name="Jones D.S."/>
            <person name="Dick G.J."/>
            <person name="Jain S."/>
            <person name="Kaster A.K."/>
            <person name="Winkel M."/>
            <person name="Mussmann M."/>
            <person name="Bailey J."/>
        </authorList>
    </citation>
    <scope>NUCLEOTIDE SEQUENCE [LARGE SCALE GENOMIC DNA]</scope>
    <source>
        <strain evidence="1">Hydrate Ridge</strain>
    </source>
</reference>
<evidence type="ECO:0000313" key="2">
    <source>
        <dbReference type="Proteomes" id="UP000030428"/>
    </source>
</evidence>
<sequence length="61" mass="6912">MFDEYGMEAVKQEKLQESMEKGAQKAREESAHNLLSLGVLTEEQIAQVTGLTLERVKELVF</sequence>
<keyword evidence="2" id="KW-1185">Reference proteome</keyword>
<name>A0A4E0QZJ0_9GAMM</name>
<proteinExistence type="predicted"/>
<comment type="caution">
    <text evidence="1">The sequence shown here is derived from an EMBL/GenBank/DDBJ whole genome shotgun (WGS) entry which is preliminary data.</text>
</comment>
<accession>A0A4E0QZJ0</accession>
<protein>
    <submittedName>
        <fullName evidence="1">Uncharacterized protein</fullName>
    </submittedName>
</protein>
<evidence type="ECO:0000313" key="1">
    <source>
        <dbReference type="EMBL" id="TGO02552.1"/>
    </source>
</evidence>
<dbReference type="EMBL" id="JSZA02000113">
    <property type="protein sequence ID" value="TGO02552.1"/>
    <property type="molecule type" value="Genomic_DNA"/>
</dbReference>
<gene>
    <name evidence="1" type="ORF">PN36_23330</name>
</gene>
<organism evidence="1 2">
    <name type="scientific">Candidatus Thiomargarita nelsonii</name>
    <dbReference type="NCBI Taxonomy" id="1003181"/>
    <lineage>
        <taxon>Bacteria</taxon>
        <taxon>Pseudomonadati</taxon>
        <taxon>Pseudomonadota</taxon>
        <taxon>Gammaproteobacteria</taxon>
        <taxon>Thiotrichales</taxon>
        <taxon>Thiotrichaceae</taxon>
        <taxon>Thiomargarita</taxon>
    </lineage>
</organism>